<accession>A0ABV4JSS0</accession>
<keyword evidence="3" id="KW-1185">Reference proteome</keyword>
<dbReference type="InterPro" id="IPR010982">
    <property type="entry name" value="Lambda_DNA-bd_dom_sf"/>
</dbReference>
<name>A0ABV4JSS0_9BACT</name>
<organism evidence="2 3">
    <name type="scientific">Halodesulfovibrio aestuarii</name>
    <dbReference type="NCBI Taxonomy" id="126333"/>
    <lineage>
        <taxon>Bacteria</taxon>
        <taxon>Pseudomonadati</taxon>
        <taxon>Thermodesulfobacteriota</taxon>
        <taxon>Desulfovibrionia</taxon>
        <taxon>Desulfovibrionales</taxon>
        <taxon>Desulfovibrionaceae</taxon>
        <taxon>Halodesulfovibrio</taxon>
    </lineage>
</organism>
<comment type="caution">
    <text evidence="2">The sequence shown here is derived from an EMBL/GenBank/DDBJ whole genome shotgun (WGS) entry which is preliminary data.</text>
</comment>
<sequence length="73" mass="8181">MQIRFKSNLRKLMESKKISIRQLADATGLAVETISRARDERVGSCQLETLARIAEVLLCDIEALYVKDIEGDG</sequence>
<dbReference type="Gene3D" id="1.10.260.40">
    <property type="entry name" value="lambda repressor-like DNA-binding domains"/>
    <property type="match status" value="1"/>
</dbReference>
<dbReference type="EMBL" id="JBFSOO010000003">
    <property type="protein sequence ID" value="MEZ6853092.1"/>
    <property type="molecule type" value="Genomic_DNA"/>
</dbReference>
<reference evidence="2 3" key="1">
    <citation type="submission" date="2024-07" db="EMBL/GenBank/DDBJ databases">
        <title>Active virus-host system and metabolic interactions in a Lokiarchaeon culture.</title>
        <authorList>
            <person name="Ponce Toledo R.I."/>
            <person name="Rodrigues Oliveira T."/>
            <person name="Schleper C."/>
        </authorList>
    </citation>
    <scope>NUCLEOTIDE SEQUENCE [LARGE SCALE GENOMIC DNA]</scope>
    <source>
        <strain evidence="2 3">B35</strain>
    </source>
</reference>
<proteinExistence type="predicted"/>
<dbReference type="SMART" id="SM00530">
    <property type="entry name" value="HTH_XRE"/>
    <property type="match status" value="1"/>
</dbReference>
<dbReference type="Pfam" id="PF13443">
    <property type="entry name" value="HTH_26"/>
    <property type="match status" value="1"/>
</dbReference>
<evidence type="ECO:0000259" key="1">
    <source>
        <dbReference type="PROSITE" id="PS50943"/>
    </source>
</evidence>
<protein>
    <submittedName>
        <fullName evidence="2">Helix-turn-helix domain-containing protein</fullName>
    </submittedName>
</protein>
<dbReference type="Proteomes" id="UP001568358">
    <property type="component" value="Unassembled WGS sequence"/>
</dbReference>
<feature type="domain" description="HTH cro/C1-type" evidence="1">
    <location>
        <begin position="9"/>
        <end position="64"/>
    </location>
</feature>
<dbReference type="InterPro" id="IPR001387">
    <property type="entry name" value="Cro/C1-type_HTH"/>
</dbReference>
<dbReference type="CDD" id="cd00093">
    <property type="entry name" value="HTH_XRE"/>
    <property type="match status" value="1"/>
</dbReference>
<evidence type="ECO:0000313" key="2">
    <source>
        <dbReference type="EMBL" id="MEZ6853092.1"/>
    </source>
</evidence>
<dbReference type="RefSeq" id="WP_371150253.1">
    <property type="nucleotide sequence ID" value="NZ_JBFSOO010000003.1"/>
</dbReference>
<dbReference type="SUPFAM" id="SSF47413">
    <property type="entry name" value="lambda repressor-like DNA-binding domains"/>
    <property type="match status" value="1"/>
</dbReference>
<gene>
    <name evidence="2" type="ORF">AB2Z07_06060</name>
</gene>
<evidence type="ECO:0000313" key="3">
    <source>
        <dbReference type="Proteomes" id="UP001568358"/>
    </source>
</evidence>
<dbReference type="PROSITE" id="PS50943">
    <property type="entry name" value="HTH_CROC1"/>
    <property type="match status" value="1"/>
</dbReference>